<evidence type="ECO:0000259" key="1">
    <source>
        <dbReference type="Pfam" id="PF12867"/>
    </source>
</evidence>
<reference evidence="3 4" key="3">
    <citation type="submission" date="2020-08" db="EMBL/GenBank/DDBJ databases">
        <title>Genomic Encyclopedia of Type Strains, Phase IV (KMG-IV): sequencing the most valuable type-strain genomes for metagenomic binning, comparative biology and taxonomic classification.</title>
        <authorList>
            <person name="Goeker M."/>
        </authorList>
    </citation>
    <scope>NUCLEOTIDE SEQUENCE [LARGE SCALE GENOMIC DNA]</scope>
    <source>
        <strain evidence="3 4">DSM 100774</strain>
    </source>
</reference>
<proteinExistence type="predicted"/>
<accession>A0A7W6P4P3</accession>
<evidence type="ECO:0000313" key="3">
    <source>
        <dbReference type="EMBL" id="MBB4106131.1"/>
    </source>
</evidence>
<evidence type="ECO:0000313" key="5">
    <source>
        <dbReference type="Proteomes" id="UP000642938"/>
    </source>
</evidence>
<dbReference type="Gene3D" id="1.20.120.450">
    <property type="entry name" value="dinb family like domain"/>
    <property type="match status" value="1"/>
</dbReference>
<dbReference type="EMBL" id="BMHZ01000002">
    <property type="protein sequence ID" value="GGG99672.1"/>
    <property type="molecule type" value="Genomic_DNA"/>
</dbReference>
<dbReference type="AlphaFoldDB" id="A0A7W6P4P3"/>
<reference evidence="2" key="4">
    <citation type="submission" date="2024-05" db="EMBL/GenBank/DDBJ databases">
        <authorList>
            <person name="Sun Q."/>
            <person name="Zhou Y."/>
        </authorList>
    </citation>
    <scope>NUCLEOTIDE SEQUENCE</scope>
    <source>
        <strain evidence="2">CGMCC 1.15287</strain>
    </source>
</reference>
<dbReference type="Pfam" id="PF12867">
    <property type="entry name" value="DinB_2"/>
    <property type="match status" value="1"/>
</dbReference>
<reference evidence="5" key="2">
    <citation type="journal article" date="2019" name="Int. J. Syst. Evol. Microbiol.">
        <title>The Global Catalogue of Microorganisms (GCM) 10K type strain sequencing project: providing services to taxonomists for standard genome sequencing and annotation.</title>
        <authorList>
            <consortium name="The Broad Institute Genomics Platform"/>
            <consortium name="The Broad Institute Genome Sequencing Center for Infectious Disease"/>
            <person name="Wu L."/>
            <person name="Ma J."/>
        </authorList>
    </citation>
    <scope>NUCLEOTIDE SEQUENCE [LARGE SCALE GENOMIC DNA]</scope>
    <source>
        <strain evidence="5">CGMCC 1.15287</strain>
    </source>
</reference>
<dbReference type="EMBL" id="JACIEF010000001">
    <property type="protein sequence ID" value="MBB4106131.1"/>
    <property type="molecule type" value="Genomic_DNA"/>
</dbReference>
<evidence type="ECO:0000313" key="2">
    <source>
        <dbReference type="EMBL" id="GGG99672.1"/>
    </source>
</evidence>
<comment type="caution">
    <text evidence="3">The sequence shown here is derived from an EMBL/GenBank/DDBJ whole genome shotgun (WGS) entry which is preliminary data.</text>
</comment>
<protein>
    <recommendedName>
        <fullName evidence="1">DinB-like domain-containing protein</fullName>
    </recommendedName>
</protein>
<dbReference type="InterPro" id="IPR024775">
    <property type="entry name" value="DinB-like"/>
</dbReference>
<dbReference type="InterPro" id="IPR034660">
    <property type="entry name" value="DinB/YfiT-like"/>
</dbReference>
<name>A0A7W6P4P3_9SPHI</name>
<dbReference type="Proteomes" id="UP000532273">
    <property type="component" value="Unassembled WGS sequence"/>
</dbReference>
<dbReference type="RefSeq" id="WP_183759430.1">
    <property type="nucleotide sequence ID" value="NZ_BMHZ01000002.1"/>
</dbReference>
<gene>
    <name evidence="2" type="ORF">GCM10007422_12620</name>
    <name evidence="3" type="ORF">GGQ60_000091</name>
</gene>
<keyword evidence="5" id="KW-1185">Reference proteome</keyword>
<evidence type="ECO:0000313" key="4">
    <source>
        <dbReference type="Proteomes" id="UP000532273"/>
    </source>
</evidence>
<dbReference type="Proteomes" id="UP000642938">
    <property type="component" value="Unassembled WGS sequence"/>
</dbReference>
<reference evidence="2" key="1">
    <citation type="journal article" date="2014" name="Int. J. Syst. Evol. Microbiol.">
        <title>Complete genome of a new Firmicutes species belonging to the dominant human colonic microbiota ('Ruminococcus bicirculans') reveals two chromosomes and a selective capacity to utilize plant glucans.</title>
        <authorList>
            <consortium name="NISC Comparative Sequencing Program"/>
            <person name="Wegmann U."/>
            <person name="Louis P."/>
            <person name="Goesmann A."/>
            <person name="Henrissat B."/>
            <person name="Duncan S.H."/>
            <person name="Flint H.J."/>
        </authorList>
    </citation>
    <scope>NUCLEOTIDE SEQUENCE</scope>
    <source>
        <strain evidence="2">CGMCC 1.15287</strain>
    </source>
</reference>
<dbReference type="SUPFAM" id="SSF109854">
    <property type="entry name" value="DinB/YfiT-like putative metalloenzymes"/>
    <property type="match status" value="1"/>
</dbReference>
<sequence length="167" mass="18856">MPDTLATITQIKKTRTFILALVKDLSTEQLNKIPEGFNNNIIWHIAHLTATLQNLCYVRSGLPVSVEEKYVTPFLSGTKPVAFIGKEDITSIFNVLLTGIDRLAADYTRGVFVAFDPWDKRYGMKLNSIEDAVNFVPFHEGMHLGYIMALKKLVSPEKFKHILPVSF</sequence>
<organism evidence="3 4">
    <name type="scientific">Pedobacter zeae</name>
    <dbReference type="NCBI Taxonomy" id="1737356"/>
    <lineage>
        <taxon>Bacteria</taxon>
        <taxon>Pseudomonadati</taxon>
        <taxon>Bacteroidota</taxon>
        <taxon>Sphingobacteriia</taxon>
        <taxon>Sphingobacteriales</taxon>
        <taxon>Sphingobacteriaceae</taxon>
        <taxon>Pedobacter</taxon>
    </lineage>
</organism>
<feature type="domain" description="DinB-like" evidence="1">
    <location>
        <begin position="10"/>
        <end position="147"/>
    </location>
</feature>